<gene>
    <name evidence="1" type="ORF">C6P11_10055</name>
</gene>
<reference evidence="1 2" key="1">
    <citation type="submission" date="2018-03" db="EMBL/GenBank/DDBJ databases">
        <title>Genome sequencing of Weissella confusa isolates.</title>
        <authorList>
            <person name="Kajala I."/>
            <person name="Baruah R."/>
            <person name="Bergsveinson J."/>
            <person name="Juvonen R."/>
            <person name="Ziola B."/>
        </authorList>
    </citation>
    <scope>NUCLEOTIDE SEQUENCE [LARGE SCALE GENOMIC DNA]</scope>
    <source>
        <strain evidence="1 2">VTT E-062653</strain>
    </source>
</reference>
<evidence type="ECO:0000313" key="2">
    <source>
        <dbReference type="Proteomes" id="UP000297646"/>
    </source>
</evidence>
<dbReference type="EMBL" id="PVSN01000074">
    <property type="protein sequence ID" value="TGE70803.1"/>
    <property type="molecule type" value="Genomic_DNA"/>
</dbReference>
<proteinExistence type="predicted"/>
<protein>
    <submittedName>
        <fullName evidence="1">Uncharacterized protein</fullName>
    </submittedName>
</protein>
<dbReference type="AlphaFoldDB" id="A0A4Z0RWS3"/>
<evidence type="ECO:0000313" key="1">
    <source>
        <dbReference type="EMBL" id="TGE70803.1"/>
    </source>
</evidence>
<dbReference type="OrthoDB" id="306887at2"/>
<dbReference type="Proteomes" id="UP000297646">
    <property type="component" value="Unassembled WGS sequence"/>
</dbReference>
<sequence length="105" mass="11980">MTDNNQLPQPDNALLQAIQMAFEIPGVKVDRKTFLIAKFNMTTDQVNNGGPQDYFQKEKIDKIAENSINFNVFSSTALSTAADYLEDLPWLQQFQPISLRIWDLV</sequence>
<name>A0A4Z0RWS3_WEICO</name>
<organism evidence="1 2">
    <name type="scientific">Weissella confusa</name>
    <name type="common">Lactobacillus confusus</name>
    <dbReference type="NCBI Taxonomy" id="1583"/>
    <lineage>
        <taxon>Bacteria</taxon>
        <taxon>Bacillati</taxon>
        <taxon>Bacillota</taxon>
        <taxon>Bacilli</taxon>
        <taxon>Lactobacillales</taxon>
        <taxon>Lactobacillaceae</taxon>
        <taxon>Weissella</taxon>
    </lineage>
</organism>
<comment type="caution">
    <text evidence="1">The sequence shown here is derived from an EMBL/GenBank/DDBJ whole genome shotgun (WGS) entry which is preliminary data.</text>
</comment>
<dbReference type="RefSeq" id="WP_135520795.1">
    <property type="nucleotide sequence ID" value="NZ_PVSN01000074.1"/>
</dbReference>
<accession>A0A4Z0RWS3</accession>